<proteinExistence type="predicted"/>
<accession>A0A0R3MNB9</accession>
<evidence type="ECO:0000313" key="2">
    <source>
        <dbReference type="Proteomes" id="UP000051660"/>
    </source>
</evidence>
<protein>
    <submittedName>
        <fullName evidence="1">Uncharacterized protein</fullName>
    </submittedName>
</protein>
<gene>
    <name evidence="1" type="ORF">CQ14_06890</name>
</gene>
<name>A0A0R3MNB9_9BRAD</name>
<comment type="caution">
    <text evidence="1">The sequence shown here is derived from an EMBL/GenBank/DDBJ whole genome shotgun (WGS) entry which is preliminary data.</text>
</comment>
<organism evidence="1 2">
    <name type="scientific">Bradyrhizobium lablabi</name>
    <dbReference type="NCBI Taxonomy" id="722472"/>
    <lineage>
        <taxon>Bacteria</taxon>
        <taxon>Pseudomonadati</taxon>
        <taxon>Pseudomonadota</taxon>
        <taxon>Alphaproteobacteria</taxon>
        <taxon>Hyphomicrobiales</taxon>
        <taxon>Nitrobacteraceae</taxon>
        <taxon>Bradyrhizobium</taxon>
    </lineage>
</organism>
<dbReference type="Proteomes" id="UP000051660">
    <property type="component" value="Unassembled WGS sequence"/>
</dbReference>
<reference evidence="1 2" key="1">
    <citation type="submission" date="2014-03" db="EMBL/GenBank/DDBJ databases">
        <title>Bradyrhizobium valentinum sp. nov., isolated from effective nodules of Lupinus mariae-josephae, a lupine endemic of basic-lime soils in Eastern Spain.</title>
        <authorList>
            <person name="Duran D."/>
            <person name="Rey L."/>
            <person name="Navarro A."/>
            <person name="Busquets A."/>
            <person name="Imperial J."/>
            <person name="Ruiz-Argueso T."/>
        </authorList>
    </citation>
    <scope>NUCLEOTIDE SEQUENCE [LARGE SCALE GENOMIC DNA]</scope>
    <source>
        <strain evidence="1 2">CCBAU 23086</strain>
    </source>
</reference>
<evidence type="ECO:0000313" key="1">
    <source>
        <dbReference type="EMBL" id="KRR21370.1"/>
    </source>
</evidence>
<sequence>MAAIDFPAAPAPGDEHTQNGITYTWTGSAWVINEFPALPLPAPVMQQKRTSTNNNPPTGLLPGQLAVEMGTPLRLWVGVPTGLDPSGKKLLADSGLDPYVNITGDTMTGDLVIQKVTPGVALDKPASGSMSVVTGKMAGNLRWLVAYGNATAEAGGNTGSDFEVARYTDAGAYIDSPLVIKRDTGLAVVKGPPTEAGGIATKAYVDAAGVGAVPMYTRGHENIFINGDMSVSQELGDLSTGNIVSTGAKYACDLWWINQQNASAGVVAGQRFGVPYGGPSANIPLALRINCNLAGNWNATATDFMVFLQFIEGNRMAKLNYGSGAPITSTISFWARASVAGTGTFSIRNSAITRCFLHDFTIAAPNVWQYFSFVVPGCIDAVWNMNALLGAYAAWCFGAGTNFRHVTQDAWIDVSSIGQKFASNAISNFFGTVNNTVDITGLMWLPGDTPPTAAQNVLMFKGPAHEMPLVQRYFRQHKWSVEGYTNGAQTRVTCNHGIIQMRQAPTVTRVTTGTHANIRGGDPTTFVSCSGVDAASIVTNIESNAAGYTQANGFVDNLSARY</sequence>
<dbReference type="AlphaFoldDB" id="A0A0R3MNB9"/>
<dbReference type="EMBL" id="LLYB01000081">
    <property type="protein sequence ID" value="KRR21370.1"/>
    <property type="molecule type" value="Genomic_DNA"/>
</dbReference>